<feature type="binding site" evidence="4">
    <location>
        <begin position="47"/>
        <end position="51"/>
    </location>
    <ligand>
        <name>GTP</name>
        <dbReference type="ChEBI" id="CHEBI:37565"/>
    </ligand>
</feature>
<feature type="binding site" evidence="4">
    <location>
        <position position="215"/>
    </location>
    <ligand>
        <name>GTP</name>
        <dbReference type="ChEBI" id="CHEBI:37565"/>
    </ligand>
</feature>
<dbReference type="RefSeq" id="WP_411915950.1">
    <property type="nucleotide sequence ID" value="NZ_BAAFSF010000004.1"/>
</dbReference>
<feature type="binding site" evidence="4">
    <location>
        <position position="172"/>
    </location>
    <ligand>
        <name>GTP</name>
        <dbReference type="ChEBI" id="CHEBI:37565"/>
    </ligand>
</feature>
<feature type="domain" description="Tubulin/FtsZ 2-layer sandwich" evidence="7">
    <location>
        <begin position="235"/>
        <end position="354"/>
    </location>
</feature>
<comment type="subcellular location">
    <subcellularLocation>
        <location evidence="4">Cytoplasm</location>
    </subcellularLocation>
    <text evidence="4">Assembles at midcell at the inner surface of the cytoplasmic membrane.</text>
</comment>
<evidence type="ECO:0000259" key="6">
    <source>
        <dbReference type="SMART" id="SM00864"/>
    </source>
</evidence>
<dbReference type="GO" id="GO:0051301">
    <property type="term" value="P:cell division"/>
    <property type="evidence" value="ECO:0007669"/>
    <property type="project" value="UniProtKB-KW"/>
</dbReference>
<keyword evidence="4" id="KW-0963">Cytoplasm</keyword>
<dbReference type="Pfam" id="PF00091">
    <property type="entry name" value="Tubulin"/>
    <property type="match status" value="1"/>
</dbReference>
<keyword evidence="4 8" id="KW-0132">Cell division</keyword>
<sequence length="473" mass="51999">MSQDNKNMQVDEGSSINRAEDIKSGKTLDFDIPLATRRVIKVVGVGGGGGNALNHLYSESFDQISYLLLNTDGQDLEKSPIPNKLLLGPHVTKGLGAGDDANKAMRAAEESREEIREALSDGQTEIVFITAGIGGGTGTGATPVVARIAKQELGLLTVAIVTIPFLREGRNKIVKAINAVEELRKEVDATLVINNQKILELYPEESYTRSLFLADQTLANAVRSVSDLIYRNGVINVDANDVIKILKDGGVAIISTGIGEGENRVKDAIDQAINSPLLNGNDVYRASRLLVFHYESSTSPLMNNEMEPLDALALSMERNFDSITGHGVDDSLGEKIKITILASGFNFATTKSDITTFDVDAVTKKEIAEREEKDNELLRLYYEDNDTYLSGSMAQARPFILEDDELDNEEIIRILDAEPAAKRDHSRLERLCSQLRPNSRRIVEDEDIFSRTKEPTDKAHRENETGGNTINFF</sequence>
<dbReference type="InterPro" id="IPR045061">
    <property type="entry name" value="FtsZ/CetZ"/>
</dbReference>
<comment type="similarity">
    <text evidence="1 4">Belongs to the FtsZ family.</text>
</comment>
<evidence type="ECO:0000256" key="4">
    <source>
        <dbReference type="HAMAP-Rule" id="MF_00909"/>
    </source>
</evidence>
<reference evidence="8 9" key="1">
    <citation type="journal article" date="2025" name="Int. J. Syst. Evol. Microbiol.">
        <title>Desulfovibrio falkowii sp. nov., Porphyromonas miyakawae sp. nov., Mediterraneibacter flintii sp. nov. and Owariibacterium komagatae gen. nov., sp. nov., isolated from human faeces.</title>
        <authorList>
            <person name="Hamaguchi T."/>
            <person name="Ohara M."/>
            <person name="Hisatomi A."/>
            <person name="Sekiguchi K."/>
            <person name="Takeda J.I."/>
            <person name="Ueyama J."/>
            <person name="Ito M."/>
            <person name="Nishiwaki H."/>
            <person name="Ogi T."/>
            <person name="Hirayama M."/>
            <person name="Ohkuma M."/>
            <person name="Sakamoto M."/>
            <person name="Ohno K."/>
        </authorList>
    </citation>
    <scope>NUCLEOTIDE SEQUENCE [LARGE SCALE GENOMIC DNA]</scope>
    <source>
        <strain evidence="8 9">13CB11C</strain>
    </source>
</reference>
<dbReference type="CDD" id="cd02201">
    <property type="entry name" value="FtsZ_type1"/>
    <property type="match status" value="1"/>
</dbReference>
<dbReference type="PANTHER" id="PTHR30314">
    <property type="entry name" value="CELL DIVISION PROTEIN FTSZ-RELATED"/>
    <property type="match status" value="1"/>
</dbReference>
<accession>A0ABQ0E3A3</accession>
<keyword evidence="3 4" id="KW-0342">GTP-binding</keyword>
<proteinExistence type="inferred from homology"/>
<keyword evidence="5" id="KW-0175">Coiled coil</keyword>
<dbReference type="SUPFAM" id="SSF55307">
    <property type="entry name" value="Tubulin C-terminal domain-like"/>
    <property type="match status" value="1"/>
</dbReference>
<organism evidence="8 9">
    <name type="scientific">Porphyromonas miyakawae</name>
    <dbReference type="NCBI Taxonomy" id="3137470"/>
    <lineage>
        <taxon>Bacteria</taxon>
        <taxon>Pseudomonadati</taxon>
        <taxon>Bacteroidota</taxon>
        <taxon>Bacteroidia</taxon>
        <taxon>Bacteroidales</taxon>
        <taxon>Porphyromonadaceae</taxon>
        <taxon>Porphyromonas</taxon>
    </lineage>
</organism>
<dbReference type="SMART" id="SM00865">
    <property type="entry name" value="Tubulin_C"/>
    <property type="match status" value="1"/>
</dbReference>
<dbReference type="InterPro" id="IPR024757">
    <property type="entry name" value="FtsZ_C"/>
</dbReference>
<dbReference type="InterPro" id="IPR003008">
    <property type="entry name" value="Tubulin_FtsZ_GTPase"/>
</dbReference>
<feature type="binding site" evidence="4">
    <location>
        <position position="168"/>
    </location>
    <ligand>
        <name>GTP</name>
        <dbReference type="ChEBI" id="CHEBI:37565"/>
    </ligand>
</feature>
<evidence type="ECO:0000256" key="5">
    <source>
        <dbReference type="SAM" id="Coils"/>
    </source>
</evidence>
<keyword evidence="9" id="KW-1185">Reference proteome</keyword>
<evidence type="ECO:0000256" key="1">
    <source>
        <dbReference type="ARBA" id="ARBA00009690"/>
    </source>
</evidence>
<evidence type="ECO:0000256" key="3">
    <source>
        <dbReference type="ARBA" id="ARBA00023134"/>
    </source>
</evidence>
<feature type="coiled-coil region" evidence="5">
    <location>
        <begin position="98"/>
        <end position="125"/>
    </location>
</feature>
<keyword evidence="4" id="KW-0131">Cell cycle</keyword>
<name>A0ABQ0E3A3_9PORP</name>
<dbReference type="Proteomes" id="UP001628220">
    <property type="component" value="Unassembled WGS sequence"/>
</dbReference>
<dbReference type="InterPro" id="IPR008280">
    <property type="entry name" value="Tub_FtsZ_C"/>
</dbReference>
<feature type="domain" description="Tubulin/FtsZ GTPase" evidence="6">
    <location>
        <begin position="39"/>
        <end position="233"/>
    </location>
</feature>
<evidence type="ECO:0000313" key="8">
    <source>
        <dbReference type="EMBL" id="GAB1252188.1"/>
    </source>
</evidence>
<dbReference type="InterPro" id="IPR018316">
    <property type="entry name" value="Tubulin/FtsZ_2-layer-sand-dom"/>
</dbReference>
<comment type="caution">
    <text evidence="8">The sequence shown here is derived from an EMBL/GenBank/DDBJ whole genome shotgun (WGS) entry which is preliminary data.</text>
</comment>
<dbReference type="PRINTS" id="PR00423">
    <property type="entry name" value="CELLDVISFTSZ"/>
</dbReference>
<dbReference type="Gene3D" id="3.40.50.1440">
    <property type="entry name" value="Tubulin/FtsZ, GTPase domain"/>
    <property type="match status" value="1"/>
</dbReference>
<dbReference type="Pfam" id="PF12327">
    <property type="entry name" value="FtsZ_C"/>
    <property type="match status" value="1"/>
</dbReference>
<dbReference type="InterPro" id="IPR000158">
    <property type="entry name" value="Cell_div_FtsZ"/>
</dbReference>
<dbReference type="InterPro" id="IPR036525">
    <property type="entry name" value="Tubulin/FtsZ_GTPase_sf"/>
</dbReference>
<evidence type="ECO:0000259" key="7">
    <source>
        <dbReference type="SMART" id="SM00865"/>
    </source>
</evidence>
<keyword evidence="2 4" id="KW-0547">Nucleotide-binding</keyword>
<evidence type="ECO:0000313" key="9">
    <source>
        <dbReference type="Proteomes" id="UP001628220"/>
    </source>
</evidence>
<gene>
    <name evidence="4 8" type="primary">ftsZ</name>
    <name evidence="8" type="ORF">Tsumi_12940</name>
</gene>
<dbReference type="EMBL" id="BAAFSF010000004">
    <property type="protein sequence ID" value="GAB1252188.1"/>
    <property type="molecule type" value="Genomic_DNA"/>
</dbReference>
<keyword evidence="4" id="KW-0717">Septation</keyword>
<dbReference type="SMART" id="SM00864">
    <property type="entry name" value="Tubulin"/>
    <property type="match status" value="1"/>
</dbReference>
<dbReference type="PANTHER" id="PTHR30314:SF3">
    <property type="entry name" value="MITOCHONDRIAL DIVISION PROTEIN FSZA"/>
    <property type="match status" value="1"/>
</dbReference>
<comment type="subunit">
    <text evidence="4">Homodimer. Polymerizes to form a dynamic ring structure in a strictly GTP-dependent manner. Interacts directly with several other division proteins.</text>
</comment>
<dbReference type="HAMAP" id="MF_00909">
    <property type="entry name" value="FtsZ"/>
    <property type="match status" value="1"/>
</dbReference>
<protein>
    <recommendedName>
        <fullName evidence="4">Cell division protein FtsZ</fullName>
    </recommendedName>
</protein>
<dbReference type="SUPFAM" id="SSF52490">
    <property type="entry name" value="Tubulin nucleotide-binding domain-like"/>
    <property type="match status" value="1"/>
</dbReference>
<evidence type="ECO:0000256" key="2">
    <source>
        <dbReference type="ARBA" id="ARBA00022741"/>
    </source>
</evidence>
<feature type="binding site" evidence="4">
    <location>
        <begin position="136"/>
        <end position="138"/>
    </location>
    <ligand>
        <name>GTP</name>
        <dbReference type="ChEBI" id="CHEBI:37565"/>
    </ligand>
</feature>
<comment type="function">
    <text evidence="4">Essential cell division protein that forms a contractile ring structure (Z ring) at the future cell division site. The regulation of the ring assembly controls the timing and the location of cell division. One of the functions of the FtsZ ring is to recruit other cell division proteins to the septum to produce a new cell wall between the dividing cells. Binds GTP and shows GTPase activity.</text>
</comment>